<dbReference type="GO" id="GO:0003677">
    <property type="term" value="F:DNA binding"/>
    <property type="evidence" value="ECO:0007669"/>
    <property type="project" value="UniProtKB-KW"/>
</dbReference>
<feature type="domain" description="RNase H type-1" evidence="17">
    <location>
        <begin position="475"/>
        <end position="610"/>
    </location>
</feature>
<evidence type="ECO:0000256" key="11">
    <source>
        <dbReference type="ARBA" id="ARBA00023195"/>
    </source>
</evidence>
<dbReference type="GO" id="GO:0008270">
    <property type="term" value="F:zinc ion binding"/>
    <property type="evidence" value="ECO:0007669"/>
    <property type="project" value="InterPro"/>
</dbReference>
<keyword evidence="10" id="KW-0233">DNA recombination</keyword>
<dbReference type="InterPro" id="IPR003308">
    <property type="entry name" value="Integrase_Zn-bd_dom_N"/>
</dbReference>
<evidence type="ECO:0000256" key="15">
    <source>
        <dbReference type="SAM" id="MobiDB-lite"/>
    </source>
</evidence>
<evidence type="ECO:0000259" key="16">
    <source>
        <dbReference type="PROSITE" id="PS50878"/>
    </source>
</evidence>
<evidence type="ECO:0000256" key="2">
    <source>
        <dbReference type="ARBA" id="ARBA00022695"/>
    </source>
</evidence>
<protein>
    <submittedName>
        <fullName evidence="20">Polymerase</fullName>
    </submittedName>
</protein>
<dbReference type="InterPro" id="IPR002156">
    <property type="entry name" value="RNaseH_domain"/>
</dbReference>
<dbReference type="Gene3D" id="3.30.70.270">
    <property type="match status" value="2"/>
</dbReference>
<evidence type="ECO:0000259" key="18">
    <source>
        <dbReference type="PROSITE" id="PS50994"/>
    </source>
</evidence>
<dbReference type="GO" id="GO:0035613">
    <property type="term" value="F:RNA stem-loop binding"/>
    <property type="evidence" value="ECO:0007669"/>
    <property type="project" value="TreeGrafter"/>
</dbReference>
<dbReference type="PROSITE" id="PS50994">
    <property type="entry name" value="INTEGRASE"/>
    <property type="match status" value="1"/>
</dbReference>
<keyword evidence="7" id="KW-0229">DNA integration</keyword>
<dbReference type="Gene3D" id="3.10.10.10">
    <property type="entry name" value="HIV Type 1 Reverse Transcriptase, subunit A, domain 1"/>
    <property type="match status" value="1"/>
</dbReference>
<keyword evidence="12" id="KW-0511">Multifunctional enzyme</keyword>
<dbReference type="Pfam" id="PF00552">
    <property type="entry name" value="IN_DBD_C"/>
    <property type="match status" value="1"/>
</dbReference>
<keyword evidence="11" id="KW-1179">Viral genome integration</keyword>
<dbReference type="InterPro" id="IPR000477">
    <property type="entry name" value="RT_dom"/>
</dbReference>
<evidence type="ECO:0000259" key="19">
    <source>
        <dbReference type="PROSITE" id="PS51027"/>
    </source>
</evidence>
<sequence length="908" mass="101098">MPGGPLLTGGPPGPDPVIPGDHPCSHRLRTSSRAPRGQPVSFKPERLQALIDLVSKALEAGHIEPYSGPGNNPVFPVKKPNGKWRFIHDLRATNAITTTLASPSPGPPDLTSLPQALPHLQTIDLTDAFFQIPLPKRFQPYFAFTIPQPLNHGPGSRYAWTVLPQGFKNSPTLFEQQLASVLGPARKAFPTSVIVQYMDDILLACPSQHELDQLATLTAQLLSSHGLPVSQEKTQRTPGKIHFLGQIIHPDHITYETTPTIPIKAHWTLTELQTLLGELQWVSKGTPVLREHLHCLYSALRGLKDPRDTITLRHPHLHALHNIQQALHHNCRGRLDSTLPLLGLIFLSPSGTTSVLFQTNHKWPLVWLHAPHPPTSLCPWGHILACTVLTLDKYALQHYGQLCKSFHHNMSTQALHDFVKNSSHPSVAILIHHMHRFCDLGRQPPGPWRTLLQLPALLREPQLLRPAFSLSPVVIDQAPCLFSDGSPQKAAYVIWDKVILSQRSVPLPPHANNSAQKGELVGLLLGLQAAQPWPSLNIFLDSKFLIRYLQSLASGAFQGSSTHHRLQASLPTLLQGKVVYLHHTRSHTQLPDPISTLNEYTDSLIVAPVTPLKPEGLHALTHCNQQALVSHGATPAQAKQLVQACRTCQIINPQHHMPRGHIRRGHFPNHTWQGDVTHLKHKRTRYCLHVWVDTFSGAVSCVCKKKETSSDLIKTLLHAISVLGKPFSVNTDNGPAYLSQEFHEFCTTLCIKHSTHIPYNPTSSGLVERTNGILKTLLYKYFLDHPDLPLESAVSKALWTINHLNVMRPCGKTRWQLHHTPPLPPISESIQTTPTRLHWYYYKTPGLTNQRWKGPVQSLQEAAGAALLQVSDGSPQWIPWRLLKKTVCPKPDDPEPAGHVETDHQHHG</sequence>
<keyword evidence="21" id="KW-1185">Reference proteome</keyword>
<keyword evidence="4" id="KW-0479">Metal-binding</keyword>
<evidence type="ECO:0000256" key="10">
    <source>
        <dbReference type="ARBA" id="ARBA00023172"/>
    </source>
</evidence>
<dbReference type="KEGG" id="vg:7205457"/>
<dbReference type="InterPro" id="IPR043502">
    <property type="entry name" value="DNA/RNA_pol_sf"/>
</dbReference>
<dbReference type="GO" id="GO:0046718">
    <property type="term" value="P:symbiont entry into host cell"/>
    <property type="evidence" value="ECO:0007669"/>
    <property type="project" value="UniProtKB-KW"/>
</dbReference>
<dbReference type="InterPro" id="IPR001037">
    <property type="entry name" value="Integrase_C_retrovir"/>
</dbReference>
<feature type="DNA-binding region" description="Integrase-type" evidence="14">
    <location>
        <begin position="838"/>
        <end position="888"/>
    </location>
</feature>
<proteinExistence type="predicted"/>
<keyword evidence="5" id="KW-0255">Endonuclease</keyword>
<keyword evidence="13" id="KW-1160">Virus entry into host cell</keyword>
<evidence type="ECO:0000259" key="17">
    <source>
        <dbReference type="PROSITE" id="PS50879"/>
    </source>
</evidence>
<dbReference type="Proteomes" id="UP000119470">
    <property type="component" value="Segment"/>
</dbReference>
<evidence type="ECO:0000256" key="13">
    <source>
        <dbReference type="ARBA" id="ARBA00023296"/>
    </source>
</evidence>
<evidence type="ECO:0000256" key="5">
    <source>
        <dbReference type="ARBA" id="ARBA00022759"/>
    </source>
</evidence>
<feature type="domain" description="Reverse transcriptase" evidence="16">
    <location>
        <begin position="58"/>
        <end position="248"/>
    </location>
</feature>
<dbReference type="EMBL" id="EF488483">
    <property type="protein sequence ID" value="ABR68001.1"/>
    <property type="molecule type" value="Genomic_DNA"/>
</dbReference>
<organism evidence="20 21">
    <name type="scientific">Human T-lymphotropic virus 4</name>
    <dbReference type="NCBI Taxonomy" id="318279"/>
    <lineage>
        <taxon>Viruses</taxon>
        <taxon>Riboviria</taxon>
        <taxon>Pararnavirae</taxon>
        <taxon>Artverviricota</taxon>
        <taxon>Revtraviricetes</taxon>
        <taxon>Ortervirales</taxon>
        <taxon>Retroviridae</taxon>
        <taxon>Orthoretrovirinae</taxon>
        <taxon>Deltaretrovirus</taxon>
    </lineage>
</organism>
<evidence type="ECO:0000256" key="4">
    <source>
        <dbReference type="ARBA" id="ARBA00022723"/>
    </source>
</evidence>
<dbReference type="GO" id="GO:0044826">
    <property type="term" value="P:viral genome integration into host DNA"/>
    <property type="evidence" value="ECO:0007669"/>
    <property type="project" value="UniProtKB-KW"/>
</dbReference>
<evidence type="ECO:0000256" key="9">
    <source>
        <dbReference type="ARBA" id="ARBA00023125"/>
    </source>
</evidence>
<dbReference type="InterPro" id="IPR043128">
    <property type="entry name" value="Rev_trsase/Diguanyl_cyclase"/>
</dbReference>
<keyword evidence="3" id="KW-0540">Nuclease</keyword>
<keyword evidence="6" id="KW-0378">Hydrolase</keyword>
<dbReference type="GO" id="GO:0015074">
    <property type="term" value="P:DNA integration"/>
    <property type="evidence" value="ECO:0007669"/>
    <property type="project" value="UniProtKB-KW"/>
</dbReference>
<dbReference type="InterPro" id="IPR001584">
    <property type="entry name" value="Integrase_cat-core"/>
</dbReference>
<dbReference type="GO" id="GO:0003964">
    <property type="term" value="F:RNA-directed DNA polymerase activity"/>
    <property type="evidence" value="ECO:0007669"/>
    <property type="project" value="UniProtKB-KW"/>
</dbReference>
<dbReference type="PROSITE" id="PS50878">
    <property type="entry name" value="RT_POL"/>
    <property type="match status" value="1"/>
</dbReference>
<dbReference type="SUPFAM" id="SSF50122">
    <property type="entry name" value="DNA-binding domain of retroviral integrase"/>
    <property type="match status" value="1"/>
</dbReference>
<keyword evidence="1" id="KW-0808">Transferase</keyword>
<evidence type="ECO:0000256" key="8">
    <source>
        <dbReference type="ARBA" id="ARBA00022918"/>
    </source>
</evidence>
<dbReference type="GO" id="GO:0006310">
    <property type="term" value="P:DNA recombination"/>
    <property type="evidence" value="ECO:0007669"/>
    <property type="project" value="UniProtKB-KW"/>
</dbReference>
<feature type="compositionally biased region" description="Basic and acidic residues" evidence="15">
    <location>
        <begin position="890"/>
        <end position="908"/>
    </location>
</feature>
<dbReference type="Pfam" id="PF00665">
    <property type="entry name" value="rve"/>
    <property type="match status" value="1"/>
</dbReference>
<dbReference type="SUPFAM" id="SSF53098">
    <property type="entry name" value="Ribonuclease H-like"/>
    <property type="match status" value="1"/>
</dbReference>
<dbReference type="InterPro" id="IPR012337">
    <property type="entry name" value="RNaseH-like_sf"/>
</dbReference>
<evidence type="ECO:0000256" key="6">
    <source>
        <dbReference type="ARBA" id="ARBA00022801"/>
    </source>
</evidence>
<dbReference type="GO" id="GO:0004523">
    <property type="term" value="F:RNA-DNA hybrid ribonuclease activity"/>
    <property type="evidence" value="ECO:0007669"/>
    <property type="project" value="InterPro"/>
</dbReference>
<dbReference type="InterPro" id="IPR036397">
    <property type="entry name" value="RNaseH_sf"/>
</dbReference>
<keyword evidence="9" id="KW-0238">DNA-binding</keyword>
<feature type="region of interest" description="Disordered" evidence="15">
    <location>
        <begin position="889"/>
        <end position="908"/>
    </location>
</feature>
<evidence type="ECO:0000313" key="21">
    <source>
        <dbReference type="Proteomes" id="UP000119470"/>
    </source>
</evidence>
<evidence type="ECO:0000256" key="12">
    <source>
        <dbReference type="ARBA" id="ARBA00023268"/>
    </source>
</evidence>
<dbReference type="PANTHER" id="PTHR41694">
    <property type="entry name" value="ENDOGENOUS RETROVIRUS GROUP K MEMBER POL PROTEIN"/>
    <property type="match status" value="1"/>
</dbReference>
<dbReference type="GO" id="GO:0075713">
    <property type="term" value="P:establishment of integrated proviral latency"/>
    <property type="evidence" value="ECO:0007669"/>
    <property type="project" value="UniProtKB-KW"/>
</dbReference>
<feature type="region of interest" description="Disordered" evidence="15">
    <location>
        <begin position="1"/>
        <end position="42"/>
    </location>
</feature>
<gene>
    <name evidence="20" type="primary">pol</name>
</gene>
<reference evidence="20" key="1">
    <citation type="submission" date="2007-03" db="EMBL/GenBank/DDBJ databases">
        <title>Ancient Origin and Molecular Features of the Novel Human T-lymphotropic Virus Type 4.</title>
        <authorList>
            <person name="Switzer W.M."/>
        </authorList>
    </citation>
    <scope>NUCLEOTIDE SEQUENCE [LARGE SCALE GENOMIC DNA]</scope>
    <source>
        <strain evidence="20">1863LE</strain>
    </source>
</reference>
<evidence type="ECO:0000313" key="20">
    <source>
        <dbReference type="EMBL" id="ABR68001.1"/>
    </source>
</evidence>
<keyword evidence="8" id="KW-0695">RNA-directed DNA polymerase</keyword>
<dbReference type="Gene3D" id="3.30.420.10">
    <property type="entry name" value="Ribonuclease H-like superfamily/Ribonuclease H"/>
    <property type="match status" value="2"/>
</dbReference>
<dbReference type="RefSeq" id="YP_002455786.1">
    <property type="nucleotide sequence ID" value="NC_011800.1"/>
</dbReference>
<dbReference type="SUPFAM" id="SSF56672">
    <property type="entry name" value="DNA/RNA polymerases"/>
    <property type="match status" value="1"/>
</dbReference>
<evidence type="ECO:0000256" key="14">
    <source>
        <dbReference type="PROSITE-ProRule" id="PRU00506"/>
    </source>
</evidence>
<name>B8LHM0_9DELA</name>
<dbReference type="Pfam" id="PF02022">
    <property type="entry name" value="Integrase_Zn"/>
    <property type="match status" value="1"/>
</dbReference>
<evidence type="ECO:0000256" key="1">
    <source>
        <dbReference type="ARBA" id="ARBA00022679"/>
    </source>
</evidence>
<dbReference type="Pfam" id="PF00078">
    <property type="entry name" value="RVT_1"/>
    <property type="match status" value="1"/>
</dbReference>
<dbReference type="PANTHER" id="PTHR41694:SF3">
    <property type="entry name" value="RNA-DIRECTED DNA POLYMERASE-RELATED"/>
    <property type="match status" value="1"/>
</dbReference>
<dbReference type="PROSITE" id="PS51027">
    <property type="entry name" value="INTEGRASE_DBD"/>
    <property type="match status" value="1"/>
</dbReference>
<evidence type="ECO:0000256" key="7">
    <source>
        <dbReference type="ARBA" id="ARBA00022908"/>
    </source>
</evidence>
<evidence type="ECO:0000256" key="3">
    <source>
        <dbReference type="ARBA" id="ARBA00022722"/>
    </source>
</evidence>
<dbReference type="GeneID" id="7205457"/>
<feature type="domain" description="Integrase catalytic" evidence="18">
    <location>
        <begin position="664"/>
        <end position="822"/>
    </location>
</feature>
<keyword evidence="2" id="KW-0548">Nucleotidyltransferase</keyword>
<accession>B8LHM0</accession>
<feature type="domain" description="Integrase-type" evidence="19">
    <location>
        <begin position="838"/>
        <end position="888"/>
    </location>
</feature>
<dbReference type="PROSITE" id="PS50879">
    <property type="entry name" value="RNASE_H_1"/>
    <property type="match status" value="1"/>
</dbReference>
<dbReference type="InterPro" id="IPR036862">
    <property type="entry name" value="Integrase_C_dom_sf_retrovir"/>
</dbReference>